<evidence type="ECO:0000256" key="1">
    <source>
        <dbReference type="SAM" id="MobiDB-lite"/>
    </source>
</evidence>
<dbReference type="RefSeq" id="XP_024699363.1">
    <property type="nucleotide sequence ID" value="XM_024850327.1"/>
</dbReference>
<keyword evidence="4" id="KW-1185">Reference proteome</keyword>
<organism evidence="3 4">
    <name type="scientific">Aspergillus steynii IBT 23096</name>
    <dbReference type="NCBI Taxonomy" id="1392250"/>
    <lineage>
        <taxon>Eukaryota</taxon>
        <taxon>Fungi</taxon>
        <taxon>Dikarya</taxon>
        <taxon>Ascomycota</taxon>
        <taxon>Pezizomycotina</taxon>
        <taxon>Eurotiomycetes</taxon>
        <taxon>Eurotiomycetidae</taxon>
        <taxon>Eurotiales</taxon>
        <taxon>Aspergillaceae</taxon>
        <taxon>Aspergillus</taxon>
        <taxon>Aspergillus subgen. Circumdati</taxon>
    </lineage>
</organism>
<feature type="region of interest" description="Disordered" evidence="1">
    <location>
        <begin position="358"/>
        <end position="377"/>
    </location>
</feature>
<dbReference type="AlphaFoldDB" id="A0A2I2FTY2"/>
<reference evidence="3 4" key="1">
    <citation type="submission" date="2016-12" db="EMBL/GenBank/DDBJ databases">
        <title>The genomes of Aspergillus section Nigri reveals drivers in fungal speciation.</title>
        <authorList>
            <consortium name="DOE Joint Genome Institute"/>
            <person name="Vesth T.C."/>
            <person name="Nybo J."/>
            <person name="Theobald S."/>
            <person name="Brandl J."/>
            <person name="Frisvad J.C."/>
            <person name="Nielsen K.F."/>
            <person name="Lyhne E.K."/>
            <person name="Kogle M.E."/>
            <person name="Kuo A."/>
            <person name="Riley R."/>
            <person name="Clum A."/>
            <person name="Nolan M."/>
            <person name="Lipzen A."/>
            <person name="Salamov A."/>
            <person name="Henrissat B."/>
            <person name="Wiebenga A."/>
            <person name="De Vries R.P."/>
            <person name="Grigoriev I.V."/>
            <person name="Mortensen U.H."/>
            <person name="Andersen M.R."/>
            <person name="Baker S.E."/>
        </authorList>
    </citation>
    <scope>NUCLEOTIDE SEQUENCE [LARGE SCALE GENOMIC DNA]</scope>
    <source>
        <strain evidence="3 4">IBT 23096</strain>
    </source>
</reference>
<dbReference type="VEuPathDB" id="FungiDB:P170DRAFT_441507"/>
<feature type="region of interest" description="Disordered" evidence="1">
    <location>
        <begin position="396"/>
        <end position="448"/>
    </location>
</feature>
<gene>
    <name evidence="3" type="ORF">P170DRAFT_441507</name>
</gene>
<feature type="compositionally biased region" description="Basic and acidic residues" evidence="1">
    <location>
        <begin position="522"/>
        <end position="532"/>
    </location>
</feature>
<evidence type="ECO:0000259" key="2">
    <source>
        <dbReference type="Pfam" id="PF10056"/>
    </source>
</evidence>
<feature type="domain" description="DUF2293" evidence="2">
    <location>
        <begin position="160"/>
        <end position="242"/>
    </location>
</feature>
<accession>A0A2I2FTY2</accession>
<evidence type="ECO:0000313" key="3">
    <source>
        <dbReference type="EMBL" id="PLB44061.1"/>
    </source>
</evidence>
<feature type="compositionally biased region" description="Low complexity" evidence="1">
    <location>
        <begin position="7"/>
        <end position="23"/>
    </location>
</feature>
<sequence length="954" mass="105760">MARVFRRPGSALSRRAPSRAARANSRKHKVIMESVTQEKKKLRSVISFEAKAPPGYTFIPAGNPKLTTACKEFCRKDGLKVFAVTTTPHMHTHNLSQHVHRIGYHFPSAVVAAVCMDMGLYLTAAGKAVPFHGGNSAENCKRANSEASQITINTEARDVLKDLFPNIPANDLNQIIKTAFQKGQRKVGTAVELPLARRAQLAVVAHIRHLYTDYDRLLKTTSFHEARSTVEEPTLARLVEWRGDDENGKTVLEDVFREVIVISDDEDSDAEGDLPPSLDRDYSVEVVSSHPRIDELQTNPVNYANPVHQESQLDLSDDDAPPGFRFVPGVPRNKRVDRRGFSRYQAWDRAMNRYRNIANGAGATGPRRLNDGSADHSVSHCAVRQPLLEANHLELETAPHRPLVPRNRQNARPVTPNPRPRINGTHSLVPSPTLDRRVSPQSSPATRMMQLHPMTSAGTDDLLTFPEPYELYPVTQPSRQTLIARLAGGGSTDHGPTSHHERGTFYRGSSPNAPVFVSGPREIGDQPRDRLGPLRSSGHLLSQPNLNPQDRVLPSIETPPPTDGRRPDTGPLDHLAHRMSGGFSIRSETPHRLPPKKSPLQAYEDNTRGQVPKRRRVAFYEPSKPYGIHSDVNLHAAVESDTGERHIPPGYLPAGHLSTQDEPHIRRRYVPPANPRYSTNAHPEALQDSFLDVSRANANPGIVLHPRRPEGLDRHPISRGRLPAVRESPGQPWELADMGPALAAEKSHKRVIPVRSLGQGENRIYNPGHPYHADGIRPSDVPMSHQPSFRTRANHFALHEGLQRRHYADDFVRTIDLHDPIPLEYAPQRPLQPANPVELPSPPTLARLDEDQYGPHVSGSMAAGLAGQTHSGHLLKSGTHDYAVVEDGGSGYHGSRPIEPRTAARHYDGGYDGPINHRQNYEQYIQSYPTYAGGNERSQPHYSVPKGQAVVIVD</sequence>
<feature type="region of interest" description="Disordered" evidence="1">
    <location>
        <begin position="1"/>
        <end position="27"/>
    </location>
</feature>
<feature type="compositionally biased region" description="Polar residues" evidence="1">
    <location>
        <begin position="539"/>
        <end position="548"/>
    </location>
</feature>
<dbReference type="EMBL" id="MSFO01000010">
    <property type="protein sequence ID" value="PLB44061.1"/>
    <property type="molecule type" value="Genomic_DNA"/>
</dbReference>
<feature type="region of interest" description="Disordered" evidence="1">
    <location>
        <begin position="487"/>
        <end position="610"/>
    </location>
</feature>
<dbReference type="PANTHER" id="PTHR38113">
    <property type="match status" value="1"/>
</dbReference>
<protein>
    <recommendedName>
        <fullName evidence="2">DUF2293 domain-containing protein</fullName>
    </recommendedName>
</protein>
<evidence type="ECO:0000313" key="4">
    <source>
        <dbReference type="Proteomes" id="UP000234275"/>
    </source>
</evidence>
<dbReference type="InterPro" id="IPR018744">
    <property type="entry name" value="DUF2293"/>
</dbReference>
<proteinExistence type="predicted"/>
<dbReference type="PANTHER" id="PTHR38113:SF1">
    <property type="entry name" value="DUF2293 DOMAIN-CONTAINING PROTEIN"/>
    <property type="match status" value="1"/>
</dbReference>
<dbReference type="OrthoDB" id="5288828at2759"/>
<name>A0A2I2FTY2_9EURO</name>
<dbReference type="Proteomes" id="UP000234275">
    <property type="component" value="Unassembled WGS sequence"/>
</dbReference>
<feature type="compositionally biased region" description="Basic and acidic residues" evidence="1">
    <location>
        <begin position="368"/>
        <end position="377"/>
    </location>
</feature>
<dbReference type="GeneID" id="36558026"/>
<dbReference type="Pfam" id="PF10056">
    <property type="entry name" value="DUF2293"/>
    <property type="match status" value="1"/>
</dbReference>
<comment type="caution">
    <text evidence="3">The sequence shown here is derived from an EMBL/GenBank/DDBJ whole genome shotgun (WGS) entry which is preliminary data.</text>
</comment>